<protein>
    <submittedName>
        <fullName evidence="1">Uncharacterized protein</fullName>
    </submittedName>
</protein>
<comment type="caution">
    <text evidence="1">The sequence shown here is derived from an EMBL/GenBank/DDBJ whole genome shotgun (WGS) entry which is preliminary data.</text>
</comment>
<gene>
    <name evidence="1" type="ORF">LV84_00667</name>
</gene>
<evidence type="ECO:0000313" key="1">
    <source>
        <dbReference type="EMBL" id="PZX60391.1"/>
    </source>
</evidence>
<accession>A0A2W7RJG5</accession>
<evidence type="ECO:0000313" key="2">
    <source>
        <dbReference type="Proteomes" id="UP000249115"/>
    </source>
</evidence>
<dbReference type="EMBL" id="QKZU01000002">
    <property type="protein sequence ID" value="PZX60391.1"/>
    <property type="molecule type" value="Genomic_DNA"/>
</dbReference>
<name>A0A2W7RJG5_9BACT</name>
<organism evidence="1 2">
    <name type="scientific">Algoriphagus ratkowskyi</name>
    <dbReference type="NCBI Taxonomy" id="57028"/>
    <lineage>
        <taxon>Bacteria</taxon>
        <taxon>Pseudomonadati</taxon>
        <taxon>Bacteroidota</taxon>
        <taxon>Cytophagia</taxon>
        <taxon>Cytophagales</taxon>
        <taxon>Cyclobacteriaceae</taxon>
        <taxon>Algoriphagus</taxon>
    </lineage>
</organism>
<proteinExistence type="predicted"/>
<sequence length="72" mass="7989">MVIAILTYKMTGEPIVTNEAYIKNKRMLSIGKLSLSPNFEHTPKALSSKNIFSFSIIVDEYVAVNLGKSLVN</sequence>
<reference evidence="1 2" key="1">
    <citation type="submission" date="2018-06" db="EMBL/GenBank/DDBJ databases">
        <title>Genomic Encyclopedia of Archaeal and Bacterial Type Strains, Phase II (KMG-II): from individual species to whole genera.</title>
        <authorList>
            <person name="Goeker M."/>
        </authorList>
    </citation>
    <scope>NUCLEOTIDE SEQUENCE [LARGE SCALE GENOMIC DNA]</scope>
    <source>
        <strain evidence="1 2">DSM 22686</strain>
    </source>
</reference>
<dbReference type="AlphaFoldDB" id="A0A2W7RJG5"/>
<dbReference type="Proteomes" id="UP000249115">
    <property type="component" value="Unassembled WGS sequence"/>
</dbReference>